<dbReference type="RefSeq" id="WP_090773089.1">
    <property type="nucleotide sequence ID" value="NZ_FNFB01000034.1"/>
</dbReference>
<dbReference type="InterPro" id="IPR051258">
    <property type="entry name" value="Diverse_Substrate_Transporter"/>
</dbReference>
<protein>
    <submittedName>
        <fullName evidence="9">Permease of the drug/metabolite transporter (DMT) superfamily</fullName>
    </submittedName>
</protein>
<dbReference type="PANTHER" id="PTHR42920">
    <property type="entry name" value="OS03G0707200 PROTEIN-RELATED"/>
    <property type="match status" value="1"/>
</dbReference>
<gene>
    <name evidence="9" type="ORF">SAMN05421874_1343</name>
</gene>
<feature type="domain" description="EamA" evidence="8">
    <location>
        <begin position="160"/>
        <end position="289"/>
    </location>
</feature>
<evidence type="ECO:0000256" key="6">
    <source>
        <dbReference type="ARBA" id="ARBA00023136"/>
    </source>
</evidence>
<evidence type="ECO:0000259" key="8">
    <source>
        <dbReference type="Pfam" id="PF00892"/>
    </source>
</evidence>
<reference evidence="9 10" key="1">
    <citation type="submission" date="2016-10" db="EMBL/GenBank/DDBJ databases">
        <authorList>
            <person name="de Groot N.N."/>
        </authorList>
    </citation>
    <scope>NUCLEOTIDE SEQUENCE [LARGE SCALE GENOMIC DNA]</scope>
    <source>
        <strain evidence="9 10">CGMCC 4.5681</strain>
    </source>
</reference>
<feature type="transmembrane region" description="Helical" evidence="7">
    <location>
        <begin position="185"/>
        <end position="206"/>
    </location>
</feature>
<keyword evidence="6 7" id="KW-0472">Membrane</keyword>
<comment type="similarity">
    <text evidence="2">Belongs to the EamA transporter family.</text>
</comment>
<keyword evidence="3" id="KW-1003">Cell membrane</keyword>
<dbReference type="Proteomes" id="UP000198683">
    <property type="component" value="Unassembled WGS sequence"/>
</dbReference>
<sequence length="420" mass="44397">MAAVPAPRPLLGAVLLLFVSAAWGSAFPLMKDLIDRLPVDDLLAERYTIAALTLLLIRPRCLRGLSRKTWLNGAVLGVMFGVGQSAQAVALDSLPSAVSGFAVGCSVMFTPILTLVLFRAKVPTRIWAGVLLALAGMASFTLLDGVGEHSFSLVALVVTLGAAALYSGHTLMLAQLSKRPGGFPAYALTVIQLFTIGMLTGGVAVRDGLQVPASLPDWTILAHLSVVSCALGFLARSYGQAHVPAVPSQVLMSSQPLWVAAIAVIGFQEEIGWSMVVGGVLMAGAMLLALPSRTAALGTARDRGRRDLLAVAGRAAKVLADARVKRADPLRLHRGPAHYVAKSACADTDTCPWHTRSLKGGAEPSLERLIERATHIVRAKNTPGPGCCQSVTLLGRCLCDLMEDSQRTRGASRGRWFRSQ</sequence>
<name>A0A1G9PE24_9ACTN</name>
<feature type="transmembrane region" description="Helical" evidence="7">
    <location>
        <begin position="273"/>
        <end position="296"/>
    </location>
</feature>
<feature type="transmembrane region" description="Helical" evidence="7">
    <location>
        <begin position="218"/>
        <end position="238"/>
    </location>
</feature>
<evidence type="ECO:0000313" key="9">
    <source>
        <dbReference type="EMBL" id="SDL96731.1"/>
    </source>
</evidence>
<feature type="domain" description="EamA" evidence="8">
    <location>
        <begin position="11"/>
        <end position="138"/>
    </location>
</feature>
<dbReference type="EMBL" id="FNFB01000034">
    <property type="protein sequence ID" value="SDL96731.1"/>
    <property type="molecule type" value="Genomic_DNA"/>
</dbReference>
<evidence type="ECO:0000256" key="3">
    <source>
        <dbReference type="ARBA" id="ARBA00022475"/>
    </source>
</evidence>
<comment type="subcellular location">
    <subcellularLocation>
        <location evidence="1">Cell membrane</location>
        <topology evidence="1">Multi-pass membrane protein</topology>
    </subcellularLocation>
</comment>
<dbReference type="InterPro" id="IPR037185">
    <property type="entry name" value="EmrE-like"/>
</dbReference>
<dbReference type="STRING" id="683260.SAMN05421874_1343"/>
<dbReference type="SUPFAM" id="SSF103481">
    <property type="entry name" value="Multidrug resistance efflux transporter EmrE"/>
    <property type="match status" value="2"/>
</dbReference>
<evidence type="ECO:0000256" key="7">
    <source>
        <dbReference type="SAM" id="Phobius"/>
    </source>
</evidence>
<feature type="transmembrane region" description="Helical" evidence="7">
    <location>
        <begin position="97"/>
        <end position="118"/>
    </location>
</feature>
<keyword evidence="10" id="KW-1185">Reference proteome</keyword>
<feature type="transmembrane region" description="Helical" evidence="7">
    <location>
        <begin position="125"/>
        <end position="143"/>
    </location>
</feature>
<dbReference type="GO" id="GO:0005886">
    <property type="term" value="C:plasma membrane"/>
    <property type="evidence" value="ECO:0007669"/>
    <property type="project" value="UniProtKB-SubCell"/>
</dbReference>
<evidence type="ECO:0000256" key="2">
    <source>
        <dbReference type="ARBA" id="ARBA00007362"/>
    </source>
</evidence>
<feature type="transmembrane region" description="Helical" evidence="7">
    <location>
        <begin position="149"/>
        <end position="173"/>
    </location>
</feature>
<evidence type="ECO:0000313" key="10">
    <source>
        <dbReference type="Proteomes" id="UP000198683"/>
    </source>
</evidence>
<proteinExistence type="inferred from homology"/>
<evidence type="ECO:0000256" key="5">
    <source>
        <dbReference type="ARBA" id="ARBA00022989"/>
    </source>
</evidence>
<feature type="transmembrane region" description="Helical" evidence="7">
    <location>
        <begin position="250"/>
        <end position="267"/>
    </location>
</feature>
<keyword evidence="4 7" id="KW-0812">Transmembrane</keyword>
<organism evidence="9 10">
    <name type="scientific">Nonomuraea maritima</name>
    <dbReference type="NCBI Taxonomy" id="683260"/>
    <lineage>
        <taxon>Bacteria</taxon>
        <taxon>Bacillati</taxon>
        <taxon>Actinomycetota</taxon>
        <taxon>Actinomycetes</taxon>
        <taxon>Streptosporangiales</taxon>
        <taxon>Streptosporangiaceae</taxon>
        <taxon>Nonomuraea</taxon>
    </lineage>
</organism>
<dbReference type="AlphaFoldDB" id="A0A1G9PE24"/>
<evidence type="ECO:0000256" key="4">
    <source>
        <dbReference type="ARBA" id="ARBA00022692"/>
    </source>
</evidence>
<evidence type="ECO:0000256" key="1">
    <source>
        <dbReference type="ARBA" id="ARBA00004651"/>
    </source>
</evidence>
<accession>A0A1G9PE24</accession>
<dbReference type="InterPro" id="IPR000620">
    <property type="entry name" value="EamA_dom"/>
</dbReference>
<feature type="transmembrane region" description="Helical" evidence="7">
    <location>
        <begin position="70"/>
        <end position="91"/>
    </location>
</feature>
<keyword evidence="5 7" id="KW-1133">Transmembrane helix</keyword>
<dbReference type="Pfam" id="PF00892">
    <property type="entry name" value="EamA"/>
    <property type="match status" value="2"/>
</dbReference>
<dbReference type="PANTHER" id="PTHR42920:SF5">
    <property type="entry name" value="EAMA DOMAIN-CONTAINING PROTEIN"/>
    <property type="match status" value="1"/>
</dbReference>
<dbReference type="OrthoDB" id="3182968at2"/>